<dbReference type="Proteomes" id="UP000542776">
    <property type="component" value="Unassembled WGS sequence"/>
</dbReference>
<comment type="caution">
    <text evidence="1">The sequence shown here is derived from an EMBL/GenBank/DDBJ whole genome shotgun (WGS) entry which is preliminary data.</text>
</comment>
<evidence type="ECO:0000313" key="1">
    <source>
        <dbReference type="EMBL" id="MBB3998892.1"/>
    </source>
</evidence>
<sequence length="100" mass="10768">MRKPSSFAVVTCPNLQSIAQLLAEGKLEEAAYTAPAGPITPLDILYGYRPSIARGNHFMAHRTGYTNRTLGEKLAAAGFAKVTVSKGECFDLWARADKAP</sequence>
<dbReference type="EMBL" id="JACIEK010000007">
    <property type="protein sequence ID" value="MBB3998892.1"/>
    <property type="molecule type" value="Genomic_DNA"/>
</dbReference>
<organism evidence="1 2">
    <name type="scientific">Aureimonas pseudogalii</name>
    <dbReference type="NCBI Taxonomy" id="1744844"/>
    <lineage>
        <taxon>Bacteria</taxon>
        <taxon>Pseudomonadati</taxon>
        <taxon>Pseudomonadota</taxon>
        <taxon>Alphaproteobacteria</taxon>
        <taxon>Hyphomicrobiales</taxon>
        <taxon>Aurantimonadaceae</taxon>
        <taxon>Aureimonas</taxon>
    </lineage>
</organism>
<protein>
    <submittedName>
        <fullName evidence="1">Uncharacterized protein</fullName>
    </submittedName>
</protein>
<keyword evidence="2" id="KW-1185">Reference proteome</keyword>
<accession>A0A7W6MKA8</accession>
<reference evidence="1 2" key="1">
    <citation type="submission" date="2020-08" db="EMBL/GenBank/DDBJ databases">
        <title>Genomic Encyclopedia of Type Strains, Phase IV (KMG-IV): sequencing the most valuable type-strain genomes for metagenomic binning, comparative biology and taxonomic classification.</title>
        <authorList>
            <person name="Goeker M."/>
        </authorList>
    </citation>
    <scope>NUCLEOTIDE SEQUENCE [LARGE SCALE GENOMIC DNA]</scope>
    <source>
        <strain evidence="1 2">DSM 102238</strain>
    </source>
</reference>
<evidence type="ECO:0000313" key="2">
    <source>
        <dbReference type="Proteomes" id="UP000542776"/>
    </source>
</evidence>
<dbReference type="AlphaFoldDB" id="A0A7W6MKA8"/>
<dbReference type="RefSeq" id="WP_183200421.1">
    <property type="nucleotide sequence ID" value="NZ_JACIEK010000007.1"/>
</dbReference>
<proteinExistence type="predicted"/>
<name>A0A7W6MKA8_9HYPH</name>
<gene>
    <name evidence="1" type="ORF">GGR04_002747</name>
</gene>